<reference evidence="2 3" key="1">
    <citation type="journal article" date="2012" name="J. Bacteriol.">
        <title>Complete genome sequence of Nocardia brasiliensis HUJEG-1.</title>
        <authorList>
            <person name="Vera-Cabrera L."/>
            <person name="Ortiz-Lopez R."/>
            <person name="Elizondo-Gonzalez R."/>
            <person name="Perez-Maya A.A."/>
            <person name="Ocampo-Candiani J."/>
        </authorList>
    </citation>
    <scope>NUCLEOTIDE SEQUENCE [LARGE SCALE GENOMIC DNA]</scope>
    <source>
        <strain evidence="3">ATCC 700358</strain>
    </source>
</reference>
<name>K0F3N3_NOCB7</name>
<evidence type="ECO:0000256" key="1">
    <source>
        <dbReference type="SAM" id="Phobius"/>
    </source>
</evidence>
<sequence length="80" mass="7964">MDPGIAMATPTIEIEAKLSDDVPVAALSLCLAVAVALIAGLLTVILSRIDAASPAKAALRGGTAFGSTLLIGIAVIALFF</sequence>
<gene>
    <name evidence="2" type="ORF">O3I_031840</name>
</gene>
<feature type="transmembrane region" description="Helical" evidence="1">
    <location>
        <begin position="58"/>
        <end position="79"/>
    </location>
</feature>
<keyword evidence="1" id="KW-0472">Membrane</keyword>
<keyword evidence="3" id="KW-1185">Reference proteome</keyword>
<proteinExistence type="predicted"/>
<dbReference type="Proteomes" id="UP000006304">
    <property type="component" value="Chromosome"/>
</dbReference>
<keyword evidence="1" id="KW-1133">Transmembrane helix</keyword>
<dbReference type="EMBL" id="CP003876">
    <property type="protein sequence ID" value="AFU04317.1"/>
    <property type="molecule type" value="Genomic_DNA"/>
</dbReference>
<accession>K0F3N3</accession>
<keyword evidence="1" id="KW-0812">Transmembrane</keyword>
<dbReference type="HOGENOM" id="CLU_2586175_0_0_11"/>
<dbReference type="AlphaFoldDB" id="K0F3N3"/>
<evidence type="ECO:0000313" key="2">
    <source>
        <dbReference type="EMBL" id="AFU04317.1"/>
    </source>
</evidence>
<feature type="transmembrane region" description="Helical" evidence="1">
    <location>
        <begin position="24"/>
        <end position="46"/>
    </location>
</feature>
<protein>
    <submittedName>
        <fullName evidence="2">Uncharacterized protein</fullName>
    </submittedName>
</protein>
<organism evidence="2 3">
    <name type="scientific">Nocardia brasiliensis (strain ATCC 700358 / HUJEG-1)</name>
    <dbReference type="NCBI Taxonomy" id="1133849"/>
    <lineage>
        <taxon>Bacteria</taxon>
        <taxon>Bacillati</taxon>
        <taxon>Actinomycetota</taxon>
        <taxon>Actinomycetes</taxon>
        <taxon>Mycobacteriales</taxon>
        <taxon>Nocardiaceae</taxon>
        <taxon>Nocardia</taxon>
    </lineage>
</organism>
<evidence type="ECO:0000313" key="3">
    <source>
        <dbReference type="Proteomes" id="UP000006304"/>
    </source>
</evidence>
<dbReference type="KEGG" id="nbr:O3I_031840"/>